<reference evidence="3 5" key="1">
    <citation type="submission" date="2019-09" db="EMBL/GenBank/DDBJ databases">
        <title>Genome sequence of Clostridium sp. EA1.</title>
        <authorList>
            <person name="Poehlein A."/>
            <person name="Bengelsdorf F.R."/>
            <person name="Daniel R."/>
        </authorList>
    </citation>
    <scope>NUCLEOTIDE SEQUENCE [LARGE SCALE GENOMIC DNA]</scope>
    <source>
        <strain evidence="3 5">EA1</strain>
    </source>
</reference>
<dbReference type="Pfam" id="PF02639">
    <property type="entry name" value="DUF188"/>
    <property type="match status" value="1"/>
</dbReference>
<dbReference type="Proteomes" id="UP000515909">
    <property type="component" value="Chromosome"/>
</dbReference>
<keyword evidence="5" id="KW-1185">Reference proteome</keyword>
<evidence type="ECO:0000256" key="2">
    <source>
        <dbReference type="HAMAP-Rule" id="MF_00489"/>
    </source>
</evidence>
<gene>
    <name evidence="3" type="ORF">CAFE_35330</name>
    <name evidence="4" type="ORF">HCR03_16840</name>
</gene>
<evidence type="ECO:0000313" key="3">
    <source>
        <dbReference type="EMBL" id="MVB12788.1"/>
    </source>
</evidence>
<dbReference type="EMBL" id="CP060286">
    <property type="protein sequence ID" value="QNK40315.1"/>
    <property type="molecule type" value="Genomic_DNA"/>
</dbReference>
<evidence type="ECO:0000313" key="5">
    <source>
        <dbReference type="Proteomes" id="UP000469440"/>
    </source>
</evidence>
<sequence length="157" mass="17305">MKILVDADACPVKEIIVRQAKSLGIPVTMLIDTSHVLDDGYSTVITVDKGRDSADIRLVNLIEPGDLVVTQDFGVAAMSLSRGAVALNQNGMVYGEDNMDRLLFERALGQKIRRAGGKAGKNRKRTKEDDESFARQLENMIRRTGKSEEQFNHGSDL</sequence>
<dbReference type="InterPro" id="IPR003791">
    <property type="entry name" value="UPF0178"/>
</dbReference>
<protein>
    <recommendedName>
        <fullName evidence="2">UPF0178 protein CAFE_35330</fullName>
    </recommendedName>
</protein>
<dbReference type="PANTHER" id="PTHR35146">
    <property type="entry name" value="UPF0178 PROTEIN YAII"/>
    <property type="match status" value="1"/>
</dbReference>
<evidence type="ECO:0000313" key="6">
    <source>
        <dbReference type="Proteomes" id="UP000515909"/>
    </source>
</evidence>
<evidence type="ECO:0000256" key="1">
    <source>
        <dbReference type="ARBA" id="ARBA00008522"/>
    </source>
</evidence>
<dbReference type="Proteomes" id="UP000469440">
    <property type="component" value="Unassembled WGS sequence"/>
</dbReference>
<accession>A0A6N8I4A5</accession>
<comment type="similarity">
    <text evidence="1 2">Belongs to the UPF0178 family.</text>
</comment>
<dbReference type="NCBIfam" id="NF001095">
    <property type="entry name" value="PRK00124.1"/>
    <property type="match status" value="1"/>
</dbReference>
<organism evidence="3 5">
    <name type="scientific">Caproicibacter fermentans</name>
    <dbReference type="NCBI Taxonomy" id="2576756"/>
    <lineage>
        <taxon>Bacteria</taxon>
        <taxon>Bacillati</taxon>
        <taxon>Bacillota</taxon>
        <taxon>Clostridia</taxon>
        <taxon>Eubacteriales</taxon>
        <taxon>Acutalibacteraceae</taxon>
        <taxon>Caproicibacter</taxon>
    </lineage>
</organism>
<dbReference type="RefSeq" id="WP_156991368.1">
    <property type="nucleotide sequence ID" value="NZ_CP060286.1"/>
</dbReference>
<dbReference type="PANTHER" id="PTHR35146:SF1">
    <property type="entry name" value="UPF0178 PROTEIN YAII"/>
    <property type="match status" value="1"/>
</dbReference>
<dbReference type="HAMAP" id="MF_00489">
    <property type="entry name" value="UPF0178"/>
    <property type="match status" value="1"/>
</dbReference>
<reference evidence="4 6" key="2">
    <citation type="submission" date="2020-08" db="EMBL/GenBank/DDBJ databases">
        <title>The isolate Caproiciproducens sp. 7D4C2 produces n-caproate at mildly acidic conditions from hexoses: genome and rBOX comparison with related strains and chain-elongating bacteria.</title>
        <authorList>
            <person name="Esquivel-Elizondo S."/>
            <person name="Bagci C."/>
            <person name="Temovska M."/>
            <person name="Jeon B.S."/>
            <person name="Bessarab I."/>
            <person name="Williams R.B.H."/>
            <person name="Huson D.H."/>
            <person name="Angenent L.T."/>
        </authorList>
    </citation>
    <scope>NUCLEOTIDE SEQUENCE [LARGE SCALE GENOMIC DNA]</scope>
    <source>
        <strain evidence="4 6">7D4C2</strain>
    </source>
</reference>
<proteinExistence type="inferred from homology"/>
<name>A0A6N8I4A5_9FIRM</name>
<dbReference type="OrthoDB" id="9798918at2"/>
<dbReference type="AlphaFoldDB" id="A0A6N8I4A5"/>
<dbReference type="EMBL" id="VWXL01000103">
    <property type="protein sequence ID" value="MVB12788.1"/>
    <property type="molecule type" value="Genomic_DNA"/>
</dbReference>
<accession>A0A7G8T9M4</accession>
<dbReference type="KEGG" id="cfem:HCR03_16840"/>
<evidence type="ECO:0000313" key="4">
    <source>
        <dbReference type="EMBL" id="QNK40315.1"/>
    </source>
</evidence>